<dbReference type="InterPro" id="IPR000683">
    <property type="entry name" value="Gfo/Idh/MocA-like_OxRdtase_N"/>
</dbReference>
<feature type="domain" description="GFO/IDH/MocA-like oxidoreductase" evidence="4">
    <location>
        <begin position="134"/>
        <end position="253"/>
    </location>
</feature>
<dbReference type="GO" id="GO:0016491">
    <property type="term" value="F:oxidoreductase activity"/>
    <property type="evidence" value="ECO:0007669"/>
    <property type="project" value="UniProtKB-KW"/>
</dbReference>
<dbReference type="EMBL" id="CP011043">
    <property type="protein sequence ID" value="AJW78301.1"/>
    <property type="molecule type" value="Genomic_DNA"/>
</dbReference>
<evidence type="ECO:0000259" key="3">
    <source>
        <dbReference type="Pfam" id="PF01408"/>
    </source>
</evidence>
<dbReference type="InterPro" id="IPR055170">
    <property type="entry name" value="GFO_IDH_MocA-like_dom"/>
</dbReference>
<dbReference type="HOGENOM" id="CLU_825635_0_0_11"/>
<dbReference type="Pfam" id="PF01408">
    <property type="entry name" value="GFO_IDH_MocA"/>
    <property type="match status" value="1"/>
</dbReference>
<dbReference type="Gene3D" id="3.30.360.10">
    <property type="entry name" value="Dihydrodipicolinate Reductase, domain 2"/>
    <property type="match status" value="1"/>
</dbReference>
<evidence type="ECO:0000313" key="6">
    <source>
        <dbReference type="Proteomes" id="UP000032604"/>
    </source>
</evidence>
<dbReference type="Pfam" id="PF22725">
    <property type="entry name" value="GFO_IDH_MocA_C3"/>
    <property type="match status" value="1"/>
</dbReference>
<dbReference type="PATRIC" id="fig|33014.5.peg.721"/>
<feature type="domain" description="Gfo/Idh/MocA-like oxidoreductase N-terminal" evidence="3">
    <location>
        <begin position="6"/>
        <end position="122"/>
    </location>
</feature>
<dbReference type="AlphaFoldDB" id="A0A0D5CFA2"/>
<sequence length="337" mass="36015">MPSPDVALLGYGAMGRAYHRLIRTRPELVPLVGRLHVGTRGSAAPWTPLHDRDVVGSTDDALAQGPPSAVIIATPPDTHEALAHRALDVGAHVLIEKPAALTAAGARALNRHAEEAGRSVQVVSQLRHVEAWGRARDRIRAGGLGSVRSALVDLPLWRSDAYFAASPARSEHELWNLAYHELDLAVWCLGPVDRITVAPAPASASRTRPVPRLAPSAAVLHHASGCLTTLRYTTLAYPGRAPRVSFEGTAGALVVESGAVVVDLAPPAADVPDAGVYARQTAVPDVAADWLAPHVAQLRGFLADPARTSPRRIDETSLRTTDLIHRIQQRLEREEPV</sequence>
<dbReference type="InterPro" id="IPR036291">
    <property type="entry name" value="NAD(P)-bd_dom_sf"/>
</dbReference>
<dbReference type="GO" id="GO:0000166">
    <property type="term" value="F:nucleotide binding"/>
    <property type="evidence" value="ECO:0007669"/>
    <property type="project" value="InterPro"/>
</dbReference>
<evidence type="ECO:0000256" key="1">
    <source>
        <dbReference type="ARBA" id="ARBA00023002"/>
    </source>
</evidence>
<evidence type="ECO:0000313" key="5">
    <source>
        <dbReference type="EMBL" id="AJW78301.1"/>
    </source>
</evidence>
<dbReference type="RefSeq" id="WP_045526872.1">
    <property type="nucleotide sequence ID" value="NZ_CP011043.1"/>
</dbReference>
<gene>
    <name evidence="5" type="ORF">VO01_03425</name>
</gene>
<dbReference type="PANTHER" id="PTHR43818">
    <property type="entry name" value="BCDNA.GH03377"/>
    <property type="match status" value="1"/>
</dbReference>
<dbReference type="OrthoDB" id="9815825at2"/>
<organism evidence="5 6">
    <name type="scientific">Clavibacter michiganensis subsp. insidiosus</name>
    <dbReference type="NCBI Taxonomy" id="33014"/>
    <lineage>
        <taxon>Bacteria</taxon>
        <taxon>Bacillati</taxon>
        <taxon>Actinomycetota</taxon>
        <taxon>Actinomycetes</taxon>
        <taxon>Micrococcales</taxon>
        <taxon>Microbacteriaceae</taxon>
        <taxon>Clavibacter</taxon>
    </lineage>
</organism>
<keyword evidence="1" id="KW-0560">Oxidoreductase</keyword>
<accession>A0A0D5CFA2</accession>
<dbReference type="KEGG" id="cmh:VO01_03425"/>
<name>A0A0D5CFA2_9MICO</name>
<proteinExistence type="predicted"/>
<dbReference type="Proteomes" id="UP000032604">
    <property type="component" value="Chromosome"/>
</dbReference>
<dbReference type="InterPro" id="IPR050463">
    <property type="entry name" value="Gfo/Idh/MocA_oxidrdct_glycsds"/>
</dbReference>
<dbReference type="SUPFAM" id="SSF51735">
    <property type="entry name" value="NAD(P)-binding Rossmann-fold domains"/>
    <property type="match status" value="1"/>
</dbReference>
<dbReference type="SUPFAM" id="SSF55347">
    <property type="entry name" value="Glyceraldehyde-3-phosphate dehydrogenase-like, C-terminal domain"/>
    <property type="match status" value="1"/>
</dbReference>
<keyword evidence="2" id="KW-0520">NAD</keyword>
<dbReference type="Gene3D" id="3.40.50.720">
    <property type="entry name" value="NAD(P)-binding Rossmann-like Domain"/>
    <property type="match status" value="1"/>
</dbReference>
<evidence type="ECO:0000259" key="4">
    <source>
        <dbReference type="Pfam" id="PF22725"/>
    </source>
</evidence>
<reference evidence="5 6" key="1">
    <citation type="journal article" date="2015" name="Genome Announc.">
        <title>Complete Genome Sequence of Clavibacter michiganensis subsp. insidiosus R1-1 Using PacBio Single-Molecule Real-Time Technology.</title>
        <authorList>
            <person name="Lu Y."/>
            <person name="Samac D.A."/>
            <person name="Glazebrook J."/>
            <person name="Ishimaru C.A."/>
        </authorList>
    </citation>
    <scope>NUCLEOTIDE SEQUENCE [LARGE SCALE GENOMIC DNA]</scope>
    <source>
        <strain evidence="5 6">R1-1</strain>
    </source>
</reference>
<protein>
    <submittedName>
        <fullName evidence="5">Oxidoreductase</fullName>
    </submittedName>
</protein>
<evidence type="ECO:0000256" key="2">
    <source>
        <dbReference type="ARBA" id="ARBA00023027"/>
    </source>
</evidence>
<dbReference type="PANTHER" id="PTHR43818:SF11">
    <property type="entry name" value="BCDNA.GH03377"/>
    <property type="match status" value="1"/>
</dbReference>